<dbReference type="OrthoDB" id="4026184at2759"/>
<dbReference type="InterPro" id="IPR048920">
    <property type="entry name" value="REC102"/>
</dbReference>
<name>Q6BYV8_DEBHA</name>
<sequence>MTVDTLTVKKDEDYFSLKYSYQLQNDNSNLEEQFIIPDKKFSLNVNLHINGTKLHTTDYGSLVEAIGHSFVECRYWKHIDMNTSLFIRGDKTTSFSLDLECNVSTPIINDLLDMKYAFPNSINLLSSIDLDFHFNTFQPKLQLADIVDALNYSLGSLFINLEFKFPFVFSFYGRKLFKTNYNWLFRNLDEMLCSSPANLPSVIHNKNEAFLQSMKNIQLKALAEYNTLSIMKECDMSGSKLDACKKYRSRFLDSGLPPTPNLSIKAMVFDLQLFDLKYIESHLNIESIT</sequence>
<organism evidence="1 2">
    <name type="scientific">Debaryomyces hansenii (strain ATCC 36239 / CBS 767 / BCRC 21394 / JCM 1990 / NBRC 0083 / IGC 2968)</name>
    <name type="common">Yeast</name>
    <name type="synonym">Torulaspora hansenii</name>
    <dbReference type="NCBI Taxonomy" id="284592"/>
    <lineage>
        <taxon>Eukaryota</taxon>
        <taxon>Fungi</taxon>
        <taxon>Dikarya</taxon>
        <taxon>Ascomycota</taxon>
        <taxon>Saccharomycotina</taxon>
        <taxon>Pichiomycetes</taxon>
        <taxon>Debaryomycetaceae</taxon>
        <taxon>Debaryomyces</taxon>
    </lineage>
</organism>
<proteinExistence type="predicted"/>
<dbReference type="OMA" id="WELLEYD"/>
<gene>
    <name evidence="1" type="ordered locus">DEHA2A06622g</name>
</gene>
<dbReference type="eggNOG" id="ENOG502RQCE">
    <property type="taxonomic scope" value="Eukaryota"/>
</dbReference>
<accession>Q6BYV8</accession>
<dbReference type="InParanoid" id="Q6BYV8"/>
<dbReference type="KEGG" id="dha:DEHA2A06622g"/>
<reference evidence="1 2" key="1">
    <citation type="journal article" date="2004" name="Nature">
        <title>Genome evolution in yeasts.</title>
        <authorList>
            <consortium name="Genolevures"/>
            <person name="Dujon B."/>
            <person name="Sherman D."/>
            <person name="Fischer G."/>
            <person name="Durrens P."/>
            <person name="Casaregola S."/>
            <person name="Lafontaine I."/>
            <person name="de Montigny J."/>
            <person name="Marck C."/>
            <person name="Neuveglise C."/>
            <person name="Talla E."/>
            <person name="Goffard N."/>
            <person name="Frangeul L."/>
            <person name="Aigle M."/>
            <person name="Anthouard V."/>
            <person name="Babour A."/>
            <person name="Barbe V."/>
            <person name="Barnay S."/>
            <person name="Blanchin S."/>
            <person name="Beckerich J.M."/>
            <person name="Beyne E."/>
            <person name="Bleykasten C."/>
            <person name="Boisrame A."/>
            <person name="Boyer J."/>
            <person name="Cattolico L."/>
            <person name="Confanioleri F."/>
            <person name="de Daruvar A."/>
            <person name="Despons L."/>
            <person name="Fabre E."/>
            <person name="Fairhead C."/>
            <person name="Ferry-Dumazet H."/>
            <person name="Groppi A."/>
            <person name="Hantraye F."/>
            <person name="Hennequin C."/>
            <person name="Jauniaux N."/>
            <person name="Joyet P."/>
            <person name="Kachouri R."/>
            <person name="Kerrest A."/>
            <person name="Koszul R."/>
            <person name="Lemaire M."/>
            <person name="Lesur I."/>
            <person name="Ma L."/>
            <person name="Muller H."/>
            <person name="Nicaud J.M."/>
            <person name="Nikolski M."/>
            <person name="Oztas S."/>
            <person name="Ozier-Kalogeropoulos O."/>
            <person name="Pellenz S."/>
            <person name="Potier S."/>
            <person name="Richard G.F."/>
            <person name="Straub M.L."/>
            <person name="Suleau A."/>
            <person name="Swennene D."/>
            <person name="Tekaia F."/>
            <person name="Wesolowski-Louvel M."/>
            <person name="Westhof E."/>
            <person name="Wirth B."/>
            <person name="Zeniou-Meyer M."/>
            <person name="Zivanovic I."/>
            <person name="Bolotin-Fukuhara M."/>
            <person name="Thierry A."/>
            <person name="Bouchier C."/>
            <person name="Caudron B."/>
            <person name="Scarpelli C."/>
            <person name="Gaillardin C."/>
            <person name="Weissenbach J."/>
            <person name="Wincker P."/>
            <person name="Souciet J.L."/>
        </authorList>
    </citation>
    <scope>NUCLEOTIDE SEQUENCE [LARGE SCALE GENOMIC DNA]</scope>
    <source>
        <strain evidence="2">ATCC 36239 / CBS 767 / BCRC 21394 / JCM 1990 / NBRC 0083 / IGC 2968</strain>
    </source>
</reference>
<dbReference type="EMBL" id="CR382133">
    <property type="protein sequence ID" value="CAG84567.2"/>
    <property type="molecule type" value="Genomic_DNA"/>
</dbReference>
<dbReference type="AlphaFoldDB" id="Q6BYV8"/>
<dbReference type="Proteomes" id="UP000000599">
    <property type="component" value="Chromosome A"/>
</dbReference>
<dbReference type="HOGENOM" id="CLU_963190_0_0_1"/>
<evidence type="ECO:0000313" key="2">
    <source>
        <dbReference type="Proteomes" id="UP000000599"/>
    </source>
</evidence>
<dbReference type="VEuPathDB" id="FungiDB:DEHA2A06622g"/>
<dbReference type="Pfam" id="PF21736">
    <property type="entry name" value="REC102"/>
    <property type="match status" value="1"/>
</dbReference>
<evidence type="ECO:0000313" key="1">
    <source>
        <dbReference type="EMBL" id="CAG84567.2"/>
    </source>
</evidence>
<dbReference type="GeneID" id="2899773"/>
<dbReference type="RefSeq" id="XP_456611.2">
    <property type="nucleotide sequence ID" value="XM_456611.1"/>
</dbReference>
<protein>
    <submittedName>
        <fullName evidence="1">DEHA2A06622p</fullName>
    </submittedName>
</protein>
<keyword evidence="2" id="KW-1185">Reference proteome</keyword>